<evidence type="ECO:0000313" key="2">
    <source>
        <dbReference type="Proteomes" id="UP000018781"/>
    </source>
</evidence>
<proteinExistence type="predicted"/>
<dbReference type="PATRIC" id="fig|1435356.3.peg.353"/>
<dbReference type="AlphaFoldDB" id="V9XNC8"/>
<dbReference type="RefSeq" id="WP_024100710.1">
    <property type="nucleotide sequence ID" value="NC_023150.1"/>
</dbReference>
<dbReference type="Proteomes" id="UP000018781">
    <property type="component" value="Chromosome"/>
</dbReference>
<gene>
    <name evidence="1" type="ORF">Y013_01780</name>
</gene>
<dbReference type="KEGG" id="rpy:Y013_01780"/>
<accession>V9XNC8</accession>
<organism evidence="1 2">
    <name type="scientific">Rhodococcus pyridinivorans SB3094</name>
    <dbReference type="NCBI Taxonomy" id="1435356"/>
    <lineage>
        <taxon>Bacteria</taxon>
        <taxon>Bacillati</taxon>
        <taxon>Actinomycetota</taxon>
        <taxon>Actinomycetes</taxon>
        <taxon>Mycobacteriales</taxon>
        <taxon>Nocardiaceae</taxon>
        <taxon>Rhodococcus</taxon>
    </lineage>
</organism>
<protein>
    <submittedName>
        <fullName evidence="1">Uncharacterized protein</fullName>
    </submittedName>
</protein>
<reference evidence="1 2" key="1">
    <citation type="journal article" date="2014" name="Genome Announc.">
        <title>Complete Genome of Rhodococcus pyridinivorans SB3094, a Methyl-Ethyl-Ketone-Degrading Bacterium Used for Bioaugmentation.</title>
        <authorList>
            <person name="Dueholm M.S."/>
            <person name="Albertsen M."/>
            <person name="D'Imperio S."/>
            <person name="Tale V.P."/>
            <person name="Lewis D."/>
            <person name="Nielsen P.H."/>
            <person name="Nielsen J.L."/>
        </authorList>
    </citation>
    <scope>NUCLEOTIDE SEQUENCE [LARGE SCALE GENOMIC DNA]</scope>
    <source>
        <strain evidence="1 2">SB3094</strain>
    </source>
</reference>
<evidence type="ECO:0000313" key="1">
    <source>
        <dbReference type="EMBL" id="AHD23559.1"/>
    </source>
</evidence>
<dbReference type="GeneID" id="29940471"/>
<dbReference type="HOGENOM" id="CLU_2587456_0_0_11"/>
<dbReference type="EMBL" id="CP006996">
    <property type="protein sequence ID" value="AHD23559.1"/>
    <property type="molecule type" value="Genomic_DNA"/>
</dbReference>
<name>V9XNC8_9NOCA</name>
<sequence length="80" mass="8750">MTNTEPWAVSIDGGKFRFTNATDERAVMVTLQGVGSDYQDAVPAPVNPGESFAVKITGGAGVRINWTTLPTRHHTWVYTR</sequence>